<name>A0A081PFJ6_9SPHI</name>
<dbReference type="PROSITE" id="PS50206">
    <property type="entry name" value="RHODANESE_3"/>
    <property type="match status" value="1"/>
</dbReference>
<dbReference type="Pfam" id="PF00581">
    <property type="entry name" value="Rhodanese"/>
    <property type="match status" value="1"/>
</dbReference>
<accession>A0A081PFJ6</accession>
<dbReference type="InterPro" id="IPR001763">
    <property type="entry name" value="Rhodanese-like_dom"/>
</dbReference>
<dbReference type="OrthoDB" id="9808735at2"/>
<gene>
    <name evidence="2" type="ORF">N180_03680</name>
</gene>
<dbReference type="EMBL" id="JNFF01000072">
    <property type="protein sequence ID" value="KEQ29469.1"/>
    <property type="molecule type" value="Genomic_DNA"/>
</dbReference>
<dbReference type="RefSeq" id="WP_037441849.1">
    <property type="nucleotide sequence ID" value="NZ_JNFF01000072.1"/>
</dbReference>
<organism evidence="2 3">
    <name type="scientific">Pedobacter antarcticus 4BY</name>
    <dbReference type="NCBI Taxonomy" id="1358423"/>
    <lineage>
        <taxon>Bacteria</taxon>
        <taxon>Pseudomonadati</taxon>
        <taxon>Bacteroidota</taxon>
        <taxon>Sphingobacteriia</taxon>
        <taxon>Sphingobacteriales</taxon>
        <taxon>Sphingobacteriaceae</taxon>
        <taxon>Pedobacter</taxon>
    </lineage>
</organism>
<evidence type="ECO:0000313" key="3">
    <source>
        <dbReference type="Proteomes" id="UP000028007"/>
    </source>
</evidence>
<dbReference type="Proteomes" id="UP000028007">
    <property type="component" value="Unassembled WGS sequence"/>
</dbReference>
<reference evidence="2 3" key="1">
    <citation type="journal article" date="1992" name="Int. J. Syst. Bacteriol.">
        <title>Sphingobacterium antarcticus sp. nov. a Psychrotrophic Bacterium from the Soils of Schirmacher Oasis, Antarctica.</title>
        <authorList>
            <person name="Shivaji S."/>
            <person name="Ray M.K."/>
            <person name="Rao N.S."/>
            <person name="Saiserr L."/>
            <person name="Jagannadham M.V."/>
            <person name="Kumar G.S."/>
            <person name="Reddy G."/>
            <person name="Bhargava P.M."/>
        </authorList>
    </citation>
    <scope>NUCLEOTIDE SEQUENCE [LARGE SCALE GENOMIC DNA]</scope>
    <source>
        <strain evidence="2 3">4BY</strain>
    </source>
</reference>
<protein>
    <recommendedName>
        <fullName evidence="1">Rhodanese domain-containing protein</fullName>
    </recommendedName>
</protein>
<dbReference type="Gene3D" id="3.40.250.10">
    <property type="entry name" value="Rhodanese-like domain"/>
    <property type="match status" value="1"/>
</dbReference>
<dbReference type="AlphaFoldDB" id="A0A081PFJ6"/>
<feature type="domain" description="Rhodanese" evidence="1">
    <location>
        <begin position="16"/>
        <end position="96"/>
    </location>
</feature>
<sequence>MDAPEISPADFLLIKDNPSYLVIDVREPGEMPEAKGFPFVKIPLSELQRSIPFLLQNQVILFCHAGVRSLIAAEILKEAYPNKSFFSLKGGILRLPSL</sequence>
<keyword evidence="3" id="KW-1185">Reference proteome</keyword>
<comment type="caution">
    <text evidence="2">The sequence shown here is derived from an EMBL/GenBank/DDBJ whole genome shotgun (WGS) entry which is preliminary data.</text>
</comment>
<dbReference type="eggNOG" id="COG0607">
    <property type="taxonomic scope" value="Bacteria"/>
</dbReference>
<evidence type="ECO:0000259" key="1">
    <source>
        <dbReference type="PROSITE" id="PS50206"/>
    </source>
</evidence>
<dbReference type="SUPFAM" id="SSF52821">
    <property type="entry name" value="Rhodanese/Cell cycle control phosphatase"/>
    <property type="match status" value="1"/>
</dbReference>
<dbReference type="CDD" id="cd00158">
    <property type="entry name" value="RHOD"/>
    <property type="match status" value="1"/>
</dbReference>
<evidence type="ECO:0000313" key="2">
    <source>
        <dbReference type="EMBL" id="KEQ29469.1"/>
    </source>
</evidence>
<proteinExistence type="predicted"/>
<dbReference type="InterPro" id="IPR036873">
    <property type="entry name" value="Rhodanese-like_dom_sf"/>
</dbReference>